<dbReference type="GO" id="GO:0005829">
    <property type="term" value="C:cytosol"/>
    <property type="evidence" value="ECO:0007669"/>
    <property type="project" value="TreeGrafter"/>
</dbReference>
<evidence type="ECO:0000313" key="2">
    <source>
        <dbReference type="Proteomes" id="UP000026941"/>
    </source>
</evidence>
<gene>
    <name evidence="1" type="ORF">RRH01S_02_05600</name>
</gene>
<dbReference type="SUPFAM" id="SSF56784">
    <property type="entry name" value="HAD-like"/>
    <property type="match status" value="1"/>
</dbReference>
<dbReference type="FunFam" id="3.40.50.1000:FF:000022">
    <property type="entry name" value="Phosphoglycolate phosphatase"/>
    <property type="match status" value="1"/>
</dbReference>
<dbReference type="InterPro" id="IPR023214">
    <property type="entry name" value="HAD_sf"/>
</dbReference>
<dbReference type="PANTHER" id="PTHR43434">
    <property type="entry name" value="PHOSPHOGLYCOLATE PHOSPHATASE"/>
    <property type="match status" value="1"/>
</dbReference>
<dbReference type="Gene3D" id="3.40.50.1000">
    <property type="entry name" value="HAD superfamily/HAD-like"/>
    <property type="match status" value="1"/>
</dbReference>
<dbReference type="InterPro" id="IPR050155">
    <property type="entry name" value="HAD-like_hydrolase_sf"/>
</dbReference>
<dbReference type="InterPro" id="IPR023198">
    <property type="entry name" value="PGP-like_dom2"/>
</dbReference>
<dbReference type="SFLD" id="SFLDS00003">
    <property type="entry name" value="Haloacid_Dehalogenase"/>
    <property type="match status" value="1"/>
</dbReference>
<dbReference type="Proteomes" id="UP000026941">
    <property type="component" value="Unassembled WGS sequence"/>
</dbReference>
<proteinExistence type="predicted"/>
<dbReference type="GO" id="GO:0016791">
    <property type="term" value="F:phosphatase activity"/>
    <property type="evidence" value="ECO:0007669"/>
    <property type="project" value="UniProtKB-ARBA"/>
</dbReference>
<dbReference type="AlphaFoldDB" id="A0AA87Q183"/>
<name>A0AA87Q183_RHIRH</name>
<dbReference type="Pfam" id="PF13419">
    <property type="entry name" value="HAD_2"/>
    <property type="match status" value="1"/>
</dbReference>
<dbReference type="InterPro" id="IPR041492">
    <property type="entry name" value="HAD_2"/>
</dbReference>
<dbReference type="RefSeq" id="WP_007690853.1">
    <property type="nucleotide sequence ID" value="NZ_BAYX01000002.1"/>
</dbReference>
<evidence type="ECO:0000313" key="1">
    <source>
        <dbReference type="EMBL" id="GAJ91892.1"/>
    </source>
</evidence>
<dbReference type="SFLD" id="SFLDG01129">
    <property type="entry name" value="C1.5:_HAD__Beta-PGM__Phosphata"/>
    <property type="match status" value="1"/>
</dbReference>
<reference evidence="1 2" key="1">
    <citation type="submission" date="2014-05" db="EMBL/GenBank/DDBJ databases">
        <title>Whole genome shotgun sequence of Rhizobium rhizogenes NBRC 13257.</title>
        <authorList>
            <person name="Katano-Makiyama Y."/>
            <person name="Hosoyama A."/>
            <person name="Hashimoto M."/>
            <person name="Hosoyama Y."/>
            <person name="Noguchi M."/>
            <person name="Tsuchikane K."/>
            <person name="Kimura A."/>
            <person name="Ohji S."/>
            <person name="Ichikawa N."/>
            <person name="Yamazoe A."/>
            <person name="Fujita N."/>
        </authorList>
    </citation>
    <scope>NUCLEOTIDE SEQUENCE [LARGE SCALE GENOMIC DNA]</scope>
    <source>
        <strain evidence="1 2">NBRC 13257</strain>
    </source>
</reference>
<sequence length="231" mass="25289">MALFSTIDRESEIPVSYTASNLLLDLDGTLVDSQPGILSSCRAALRALGHETDPEMDIRSIIGPPIEDVMRYLLSSFGDDRVAEAVDAYRADYGTRGLLLSELYPGIRETLLELHSQGIRLLLATSKRQTFAQRILDNHGLSNLFRGIYGSIPGAGLDHKPELLAHILQDTGLAAQDCLMVGDRKFDIVGAQANRMRAVGVLWGYGNREELELAGADLILVAPEELRSLSR</sequence>
<dbReference type="InterPro" id="IPR036412">
    <property type="entry name" value="HAD-like_sf"/>
</dbReference>
<dbReference type="GO" id="GO:0004713">
    <property type="term" value="F:protein tyrosine kinase activity"/>
    <property type="evidence" value="ECO:0007669"/>
    <property type="project" value="TreeGrafter"/>
</dbReference>
<dbReference type="Gene3D" id="1.10.150.240">
    <property type="entry name" value="Putative phosphatase, domain 2"/>
    <property type="match status" value="1"/>
</dbReference>
<dbReference type="PANTHER" id="PTHR43434:SF20">
    <property type="entry name" value="5'-NUCLEOTIDASE"/>
    <property type="match status" value="1"/>
</dbReference>
<protein>
    <submittedName>
        <fullName evidence="1">Phosphatase</fullName>
    </submittedName>
</protein>
<comment type="caution">
    <text evidence="1">The sequence shown here is derived from an EMBL/GenBank/DDBJ whole genome shotgun (WGS) entry which is preliminary data.</text>
</comment>
<accession>A0AA87Q183</accession>
<dbReference type="EMBL" id="BAYX01000002">
    <property type="protein sequence ID" value="GAJ91892.1"/>
    <property type="molecule type" value="Genomic_DNA"/>
</dbReference>
<organism evidence="1 2">
    <name type="scientific">Rhizobium rhizogenes NBRC 13257</name>
    <dbReference type="NCBI Taxonomy" id="1220581"/>
    <lineage>
        <taxon>Bacteria</taxon>
        <taxon>Pseudomonadati</taxon>
        <taxon>Pseudomonadota</taxon>
        <taxon>Alphaproteobacteria</taxon>
        <taxon>Hyphomicrobiales</taxon>
        <taxon>Rhizobiaceae</taxon>
        <taxon>Rhizobium/Agrobacterium group</taxon>
        <taxon>Rhizobium</taxon>
    </lineage>
</organism>